<feature type="compositionally biased region" description="Basic and acidic residues" evidence="3">
    <location>
        <begin position="1074"/>
        <end position="1086"/>
    </location>
</feature>
<name>B7FRB1_PHATC</name>
<evidence type="ECO:0000256" key="2">
    <source>
        <dbReference type="ARBA" id="ARBA00022737"/>
    </source>
</evidence>
<feature type="region of interest" description="Disordered" evidence="3">
    <location>
        <begin position="1"/>
        <end position="84"/>
    </location>
</feature>
<dbReference type="eggNOG" id="ENOG502TB0X">
    <property type="taxonomic scope" value="Eukaryota"/>
</dbReference>
<dbReference type="SUPFAM" id="SSF50978">
    <property type="entry name" value="WD40 repeat-like"/>
    <property type="match status" value="2"/>
</dbReference>
<evidence type="ECO:0000256" key="3">
    <source>
        <dbReference type="SAM" id="MobiDB-lite"/>
    </source>
</evidence>
<dbReference type="PANTHER" id="PTHR19857">
    <property type="entry name" value="MITOCHONDRIAL DIVISION PROTEIN 1-RELATED"/>
    <property type="match status" value="1"/>
</dbReference>
<dbReference type="KEGG" id="pti:PHATRDRAFT_42443"/>
<dbReference type="Proteomes" id="UP000000759">
    <property type="component" value="Chromosome 1"/>
</dbReference>
<dbReference type="InterPro" id="IPR001680">
    <property type="entry name" value="WD40_rpt"/>
</dbReference>
<sequence>MGNCQSGNSTKHVRVGEELRPRSTVGSSVRHASPTPSRPVAADGTDLPISPDNEPLESALENKILEHWADETTQSSTTEPGYDEVEDVLILTRTAAEMASRSPTRPTADADPDNGAGSHLRLSPPRESVPHGAVLSTTGDPATTTTLTSVTAIPITPDTPGDDRDDRNTLLQMPQQQHPSYYEDDDQSIEVVSVASGASSSRQRHTAGRLLVSPPTLPSPRQRQPEVLYDMAPAKPSRPPTPSRQRLRRGGRAYQARVEKARYLQMKLNQSGGSGTGPTSGANALRALSPFGESIAGMSILEDEELSCTDHSARSRYSLNTSSLLAASNELFNATTSRGVLWAAAATQDHTPVTTVTWSRCSPTLQCAAPPLYVAFGTEAGLVQVQEARTTPPVPSSLVLSRDPKHQGTATSKNNTSKLGPVVAVPRGSRTRSIDFSRNGQYLAVGGDDCICAVYRVIHEPTPDDPDGESKLRLEPLVEISRVDRVYAVQFRPDGKYLAIGGFDGTVAIVATSNWEVTAEIARDGLVLCLDWSPDGKLLALGASDKSCAIVHADSSWKIRTEFHRPADVVAVKWHPNGRLLAVGSSDVAIVEAHSWITRHEIDTKPTAGSPLRRSVYKAHALCWSPNGSYLMFAGTNGTRCVLLETKSFTMLHEIQRDEVVTSVAWGEQIIREGIPRRFMAIGSEDGSVAIMQAGLETRSGASTVGDDVSSMSQMSNASSYFSTRGEWELREDVFDDIEGELVDAPDNRAKAQSGTCVRALAFSRGSKSRPSAYFAVATDDCVVTVRSTVGWKVVSRAEFAHPIRCLAFSNGSRFLALGGEDAKLSILATVPSWTVVTDFSFAAPLTCLSFSKNNERLVVGSLDGTLTFLDPRKNWQVVGEIHDNESPVLSLDWSTQNLVIGRHDGSVQIYDSVQILRNSLKPSKQLDVSAPARALAFGVNSRFLVVGGGNGVVNVYSSKGGWVLCHQISEGDVGIAMLRWSPTGRFLAYTGESRLFKVVDTVFWADVEEADEMMAIAKSVPREQEDKSPALAFSQDGNLIACGANVFDCRRWESVFALQQKKVGRHKTGSNSDGEHSSLSSREEQSNVMVIAEE</sequence>
<dbReference type="PaxDb" id="2850-Phatr42443"/>
<dbReference type="AlphaFoldDB" id="B7FRB1"/>
<dbReference type="OrthoDB" id="47802at2759"/>
<dbReference type="InterPro" id="IPR015943">
    <property type="entry name" value="WD40/YVTN_repeat-like_dom_sf"/>
</dbReference>
<dbReference type="GeneID" id="7196646"/>
<dbReference type="RefSeq" id="XP_002177011.1">
    <property type="nucleotide sequence ID" value="XM_002176975.1"/>
</dbReference>
<evidence type="ECO:0000259" key="4">
    <source>
        <dbReference type="Pfam" id="PF12894"/>
    </source>
</evidence>
<feature type="region of interest" description="Disordered" evidence="3">
    <location>
        <begin position="96"/>
        <end position="168"/>
    </location>
</feature>
<dbReference type="PANTHER" id="PTHR19857:SF8">
    <property type="entry name" value="ANGIO-ASSOCIATED MIGRATORY CELL PROTEIN"/>
    <property type="match status" value="1"/>
</dbReference>
<dbReference type="EMBL" id="CM000605">
    <property type="protein sequence ID" value="EEC51474.1"/>
    <property type="molecule type" value="Genomic_DNA"/>
</dbReference>
<keyword evidence="2" id="KW-0677">Repeat</keyword>
<dbReference type="Gene3D" id="2.130.10.10">
    <property type="entry name" value="YVTN repeat-like/Quinoprotein amine dehydrogenase"/>
    <property type="match status" value="3"/>
</dbReference>
<dbReference type="Pfam" id="PF12894">
    <property type="entry name" value="ANAPC4_WD40"/>
    <property type="match status" value="1"/>
</dbReference>
<organism evidence="5 6">
    <name type="scientific">Phaeodactylum tricornutum (strain CCAP 1055/1)</name>
    <dbReference type="NCBI Taxonomy" id="556484"/>
    <lineage>
        <taxon>Eukaryota</taxon>
        <taxon>Sar</taxon>
        <taxon>Stramenopiles</taxon>
        <taxon>Ochrophyta</taxon>
        <taxon>Bacillariophyta</taxon>
        <taxon>Bacillariophyceae</taxon>
        <taxon>Bacillariophycidae</taxon>
        <taxon>Naviculales</taxon>
        <taxon>Phaeodactylaceae</taxon>
        <taxon>Phaeodactylum</taxon>
    </lineage>
</organism>
<dbReference type="Pfam" id="PF00400">
    <property type="entry name" value="WD40"/>
    <property type="match status" value="4"/>
</dbReference>
<feature type="compositionally biased region" description="Polar residues" evidence="3">
    <location>
        <begin position="1"/>
        <end position="10"/>
    </location>
</feature>
<proteinExistence type="predicted"/>
<dbReference type="InParanoid" id="B7FRB1"/>
<gene>
    <name evidence="5" type="ORF">PHATRDRAFT_42443</name>
</gene>
<dbReference type="InterPro" id="IPR024977">
    <property type="entry name" value="Apc4-like_WD40_dom"/>
</dbReference>
<protein>
    <recommendedName>
        <fullName evidence="4">Anaphase-promoting complex subunit 4-like WD40 domain-containing protein</fullName>
    </recommendedName>
</protein>
<dbReference type="STRING" id="556484.B7FRB1"/>
<dbReference type="HOGENOM" id="CLU_284076_0_0_1"/>
<dbReference type="InterPro" id="IPR051179">
    <property type="entry name" value="WD_repeat_multifunction"/>
</dbReference>
<dbReference type="SMART" id="SM00320">
    <property type="entry name" value="WD40"/>
    <property type="match status" value="11"/>
</dbReference>
<accession>B7FRB1</accession>
<keyword evidence="1" id="KW-0853">WD repeat</keyword>
<feature type="compositionally biased region" description="Polar residues" evidence="3">
    <location>
        <begin position="408"/>
        <end position="418"/>
    </location>
</feature>
<feature type="region of interest" description="Disordered" evidence="3">
    <location>
        <begin position="1066"/>
        <end position="1095"/>
    </location>
</feature>
<dbReference type="InterPro" id="IPR036322">
    <property type="entry name" value="WD40_repeat_dom_sf"/>
</dbReference>
<feature type="region of interest" description="Disordered" evidence="3">
    <location>
        <begin position="194"/>
        <end position="250"/>
    </location>
</feature>
<reference evidence="6" key="2">
    <citation type="submission" date="2008-08" db="EMBL/GenBank/DDBJ databases">
        <authorList>
            <consortium name="Diatom Consortium"/>
            <person name="Grigoriev I."/>
            <person name="Grimwood J."/>
            <person name="Kuo A."/>
            <person name="Otillar R.P."/>
            <person name="Salamov A."/>
            <person name="Detter J.C."/>
            <person name="Lindquist E."/>
            <person name="Shapiro H."/>
            <person name="Lucas S."/>
            <person name="Glavina del Rio T."/>
            <person name="Pitluck S."/>
            <person name="Rokhsar D."/>
            <person name="Bowler C."/>
        </authorList>
    </citation>
    <scope>GENOME REANNOTATION</scope>
    <source>
        <strain evidence="6">CCAP 1055/1</strain>
    </source>
</reference>
<evidence type="ECO:0000313" key="5">
    <source>
        <dbReference type="EMBL" id="EEC51474.1"/>
    </source>
</evidence>
<feature type="region of interest" description="Disordered" evidence="3">
    <location>
        <begin position="393"/>
        <end position="423"/>
    </location>
</feature>
<feature type="compositionally biased region" description="Low complexity" evidence="3">
    <location>
        <begin position="137"/>
        <end position="159"/>
    </location>
</feature>
<evidence type="ECO:0000256" key="1">
    <source>
        <dbReference type="ARBA" id="ARBA00022574"/>
    </source>
</evidence>
<reference evidence="5 6" key="1">
    <citation type="journal article" date="2008" name="Nature">
        <title>The Phaeodactylum genome reveals the evolutionary history of diatom genomes.</title>
        <authorList>
            <person name="Bowler C."/>
            <person name="Allen A.E."/>
            <person name="Badger J.H."/>
            <person name="Grimwood J."/>
            <person name="Jabbari K."/>
            <person name="Kuo A."/>
            <person name="Maheswari U."/>
            <person name="Martens C."/>
            <person name="Maumus F."/>
            <person name="Otillar R.P."/>
            <person name="Rayko E."/>
            <person name="Salamov A."/>
            <person name="Vandepoele K."/>
            <person name="Beszteri B."/>
            <person name="Gruber A."/>
            <person name="Heijde M."/>
            <person name="Katinka M."/>
            <person name="Mock T."/>
            <person name="Valentin K."/>
            <person name="Verret F."/>
            <person name="Berges J.A."/>
            <person name="Brownlee C."/>
            <person name="Cadoret J.P."/>
            <person name="Chiovitti A."/>
            <person name="Choi C.J."/>
            <person name="Coesel S."/>
            <person name="De Martino A."/>
            <person name="Detter J.C."/>
            <person name="Durkin C."/>
            <person name="Falciatore A."/>
            <person name="Fournet J."/>
            <person name="Haruta M."/>
            <person name="Huysman M.J."/>
            <person name="Jenkins B.D."/>
            <person name="Jiroutova K."/>
            <person name="Jorgensen R.E."/>
            <person name="Joubert Y."/>
            <person name="Kaplan A."/>
            <person name="Kroger N."/>
            <person name="Kroth P.G."/>
            <person name="La Roche J."/>
            <person name="Lindquist E."/>
            <person name="Lommer M."/>
            <person name="Martin-Jezequel V."/>
            <person name="Lopez P.J."/>
            <person name="Lucas S."/>
            <person name="Mangogna M."/>
            <person name="McGinnis K."/>
            <person name="Medlin L.K."/>
            <person name="Montsant A."/>
            <person name="Oudot-Le Secq M.P."/>
            <person name="Napoli C."/>
            <person name="Obornik M."/>
            <person name="Parker M.S."/>
            <person name="Petit J.L."/>
            <person name="Porcel B.M."/>
            <person name="Poulsen N."/>
            <person name="Robison M."/>
            <person name="Rychlewski L."/>
            <person name="Rynearson T.A."/>
            <person name="Schmutz J."/>
            <person name="Shapiro H."/>
            <person name="Siaut M."/>
            <person name="Stanley M."/>
            <person name="Sussman M.R."/>
            <person name="Taylor A.R."/>
            <person name="Vardi A."/>
            <person name="von Dassow P."/>
            <person name="Vyverman W."/>
            <person name="Willis A."/>
            <person name="Wyrwicz L.S."/>
            <person name="Rokhsar D.S."/>
            <person name="Weissenbach J."/>
            <person name="Armbrust E.V."/>
            <person name="Green B.R."/>
            <person name="Van de Peer Y."/>
            <person name="Grigoriev I.V."/>
        </authorList>
    </citation>
    <scope>NUCLEOTIDE SEQUENCE [LARGE SCALE GENOMIC DNA]</scope>
    <source>
        <strain evidence="5 6">CCAP 1055/1</strain>
    </source>
</reference>
<evidence type="ECO:0000313" key="6">
    <source>
        <dbReference type="Proteomes" id="UP000000759"/>
    </source>
</evidence>
<keyword evidence="6" id="KW-1185">Reference proteome</keyword>
<feature type="domain" description="Anaphase-promoting complex subunit 4-like WD40" evidence="4">
    <location>
        <begin position="516"/>
        <end position="556"/>
    </location>
</feature>